<dbReference type="InterPro" id="IPR036890">
    <property type="entry name" value="HATPase_C_sf"/>
</dbReference>
<sequence>MKVEPEAFQQPIRLNYEADLLGNIQQALAGLQGFGVMALELIQNADDAGAGTLRFDVCDTALFVYNSAEFSTCGLTEARCPWERDGDPEGHKRACNFHAISRMGSRNKVRVASQIGRFGIGFVSVYQITDAPIVRSIGIEMQLIPIDGAGATKIVPPHPGTEFELAWAAMASDTRTALNASPTPPDVVALVVDAIVEVMTRGLFFLRRLHTIELLENGAPVQSVSIARDGGIVTLEIHPEGRTERWKLFTRNASDLALSRQIFDDFPTLAELDRSPEVTIALPLHAEPLEGLLYAFLPTEQGSGLPLHINADFFPHPTRRMITLSGEQHERYWNELLLDTAARALAENFEEIRDLLGHARFWALANAAYGLRENRSFQSFWSELHIVAKASNCVLTVNGGLARPGDCVLPEQMSPEGQAALASTGLKLLHPDLRSFWTMFLALDASALRLPAVISALEAMRPVEGNGAPLVALWAAVDEVLQQSRTRLDLPAQINRLKAVRFVLDVANTPSTINELWRPPSGISAADIHRLLPDVPIVHEELLLLPTLSETVDLYRFPSFASDIGAALSDEEKAATTIGVSEVEVRRFYDLLVTFAAHGDVEAGGQRLVDVPILRTKSGFVTPSRGQLPGGFVDPIGHFELIDTAIMSERMRALARDVLQVEVLTFKAYVDDHLEEILRGNPSREQYVSLLAQVLEHRAELDAEGGLLSLAERAFVRTRAGQYARPRDCYYWTAAIEAQLGAEPHFFVDEDWMPAGRDAARLQDLLEDRLGMRRTVSVGHLVARIEEIAGTCTIDEIATRTQPIVRHILDRFDRLSSDERAVLERLKVIPWLPASLDGERVANTRYSPALVYRPFRAAGYASQVRIVDLPALRGGTQAGRTLTEFLDFLGMKEEPPTEAVVAHLEHCMANDIAASDVVYAMLSERLNSDDAGCIDRLADKAFIYDPDLKRYLRSDQVFWDPTHFRGHWHAPSVRMRQREALYRRLGVTDAPVARHHLALLGEIAAHPPVGDEDAIVHERCLAWLADALEHDDSETRDLFGGLEEGPLLLNMLGESIWLDEAVWRDSDLLSDPFAGALDERLVAPPHVSRLAAARLFKELRVPRLSSIAKLALAEIPSSVSDPEATERLQSRGDLLLWLAPNAEFRDRLRSILARVEVRRAGSLQLNVEILDYDPPVRSPSSQAEAFFDPESSALYVRSAPGIPIDWTAAFRALFAPLEQLYFGIDMPPVIMTAAFVATLPTWEEAERALRNANYRAPQGEYEDLPETEELHDVEDSVASSEEDESEPGDVGAGVPDGAVGPDADTREDAPTDDGKIDHDGEDLEDRNAEEETEPQRNSAAEDHIHEEPAVDPSSGSEPSAGEAATRTEETPFASRSDDGSFGTESAPGNPDTTPPSTGGGEAYRSRRGPTRAEREQRRSRMLSYVNASPREGTTGETGDGTDDFASQIDLAAIEAVMKYEQRCGRTPVEQPHNNPGFDIVSALPDGASRRLIEVKGLDGEWTERGIKLSHVQFDMARRHPEEYWLYVVEFARDRQNHRVSAIANPFSKVIEYWFDHGWKGAIEEAVAAAELNLEVGVKVRHAVWGVGTIEQINRRGIGVTLLVDFGHEGRKLIPYNSSLEFMN</sequence>
<dbReference type="RefSeq" id="WP_221416060.1">
    <property type="nucleotide sequence ID" value="NZ_JACHLN010000001.1"/>
</dbReference>
<feature type="region of interest" description="Disordered" evidence="1">
    <location>
        <begin position="1254"/>
        <end position="1442"/>
    </location>
</feature>
<dbReference type="Proteomes" id="UP000575241">
    <property type="component" value="Unassembled WGS sequence"/>
</dbReference>
<evidence type="ECO:0000259" key="2">
    <source>
        <dbReference type="Pfam" id="PF13020"/>
    </source>
</evidence>
<dbReference type="Pfam" id="PF13020">
    <property type="entry name" value="NOV_C"/>
    <property type="match status" value="1"/>
</dbReference>
<feature type="compositionally biased region" description="Basic and acidic residues" evidence="1">
    <location>
        <begin position="1303"/>
        <end position="1318"/>
    </location>
</feature>
<accession>A0A7W7JX37</accession>
<dbReference type="EMBL" id="JACHLN010000001">
    <property type="protein sequence ID" value="MBB4836977.1"/>
    <property type="molecule type" value="Genomic_DNA"/>
</dbReference>
<feature type="compositionally biased region" description="Low complexity" evidence="1">
    <location>
        <begin position="1288"/>
        <end position="1302"/>
    </location>
</feature>
<dbReference type="InterPro" id="IPR058210">
    <property type="entry name" value="SACS/Nov_dom"/>
</dbReference>
<feature type="domain" description="Sacsin/Nov" evidence="3">
    <location>
        <begin position="36"/>
        <end position="134"/>
    </location>
</feature>
<feature type="compositionally biased region" description="Low complexity" evidence="1">
    <location>
        <begin position="1352"/>
        <end position="1364"/>
    </location>
</feature>
<proteinExistence type="predicted"/>
<feature type="compositionally biased region" description="Acidic residues" evidence="1">
    <location>
        <begin position="1319"/>
        <end position="1332"/>
    </location>
</feature>
<dbReference type="Pfam" id="PF25794">
    <property type="entry name" value="SACS"/>
    <property type="match status" value="1"/>
</dbReference>
<dbReference type="InterPro" id="IPR024975">
    <property type="entry name" value="NOV_C"/>
</dbReference>
<organism evidence="4 5">
    <name type="scientific">Sphingomonas kyeonggiensis</name>
    <dbReference type="NCBI Taxonomy" id="1268553"/>
    <lineage>
        <taxon>Bacteria</taxon>
        <taxon>Pseudomonadati</taxon>
        <taxon>Pseudomonadota</taxon>
        <taxon>Alphaproteobacteria</taxon>
        <taxon>Sphingomonadales</taxon>
        <taxon>Sphingomonadaceae</taxon>
        <taxon>Sphingomonas</taxon>
    </lineage>
</organism>
<evidence type="ECO:0000259" key="3">
    <source>
        <dbReference type="Pfam" id="PF25794"/>
    </source>
</evidence>
<gene>
    <name evidence="4" type="ORF">HNP52_000028</name>
</gene>
<name>A0A7W7JX37_9SPHN</name>
<feature type="domain" description="Protein NO VEIN C-terminal" evidence="2">
    <location>
        <begin position="1451"/>
        <end position="1535"/>
    </location>
</feature>
<evidence type="ECO:0000313" key="5">
    <source>
        <dbReference type="Proteomes" id="UP000575241"/>
    </source>
</evidence>
<evidence type="ECO:0000313" key="4">
    <source>
        <dbReference type="EMBL" id="MBB4836977.1"/>
    </source>
</evidence>
<evidence type="ECO:0008006" key="6">
    <source>
        <dbReference type="Google" id="ProtNLM"/>
    </source>
</evidence>
<feature type="compositionally biased region" description="Basic and acidic residues" evidence="1">
    <location>
        <begin position="1339"/>
        <end position="1348"/>
    </location>
</feature>
<dbReference type="PANTHER" id="PTHR46919:SF2">
    <property type="entry name" value="SACSIN"/>
    <property type="match status" value="1"/>
</dbReference>
<evidence type="ECO:0000256" key="1">
    <source>
        <dbReference type="SAM" id="MobiDB-lite"/>
    </source>
</evidence>
<dbReference type="PANTHER" id="PTHR46919">
    <property type="entry name" value="ZINC FINGER, C3HC4 TYPE (RING FINGER) FAMILY PROTEIN"/>
    <property type="match status" value="1"/>
</dbReference>
<reference evidence="4 5" key="1">
    <citation type="submission" date="2020-08" db="EMBL/GenBank/DDBJ databases">
        <title>Functional genomics of gut bacteria from endangered species of beetles.</title>
        <authorList>
            <person name="Carlos-Shanley C."/>
        </authorList>
    </citation>
    <scope>NUCLEOTIDE SEQUENCE [LARGE SCALE GENOMIC DNA]</scope>
    <source>
        <strain evidence="4 5">S00224</strain>
    </source>
</reference>
<comment type="caution">
    <text evidence="4">The sequence shown here is derived from an EMBL/GenBank/DDBJ whole genome shotgun (WGS) entry which is preliminary data.</text>
</comment>
<dbReference type="SUPFAM" id="SSF55874">
    <property type="entry name" value="ATPase domain of HSP90 chaperone/DNA topoisomerase II/histidine kinase"/>
    <property type="match status" value="1"/>
</dbReference>
<keyword evidence="5" id="KW-1185">Reference proteome</keyword>
<protein>
    <recommendedName>
        <fullName evidence="6">Protein NO VEIN C-terminal domain-containing protein</fullName>
    </recommendedName>
</protein>